<reference evidence="1" key="2">
    <citation type="journal article" date="2015" name="Data Brief">
        <title>Shoot transcriptome of the giant reed, Arundo donax.</title>
        <authorList>
            <person name="Barrero R.A."/>
            <person name="Guerrero F.D."/>
            <person name="Moolhuijzen P."/>
            <person name="Goolsby J.A."/>
            <person name="Tidwell J."/>
            <person name="Bellgard S.E."/>
            <person name="Bellgard M.I."/>
        </authorList>
    </citation>
    <scope>NUCLEOTIDE SEQUENCE</scope>
    <source>
        <tissue evidence="1">Shoot tissue taken approximately 20 cm above the soil surface</tissue>
    </source>
</reference>
<evidence type="ECO:0000313" key="1">
    <source>
        <dbReference type="EMBL" id="JAE30306.1"/>
    </source>
</evidence>
<accession>A0A0A9H612</accession>
<sequence length="26" mass="3056">MSSKYEIRECLNSPHHAFFPCVVTCR</sequence>
<proteinExistence type="predicted"/>
<name>A0A0A9H612_ARUDO</name>
<dbReference type="EMBL" id="GBRH01167590">
    <property type="protein sequence ID" value="JAE30306.1"/>
    <property type="molecule type" value="Transcribed_RNA"/>
</dbReference>
<organism evidence="1">
    <name type="scientific">Arundo donax</name>
    <name type="common">Giant reed</name>
    <name type="synonym">Donax arundinaceus</name>
    <dbReference type="NCBI Taxonomy" id="35708"/>
    <lineage>
        <taxon>Eukaryota</taxon>
        <taxon>Viridiplantae</taxon>
        <taxon>Streptophyta</taxon>
        <taxon>Embryophyta</taxon>
        <taxon>Tracheophyta</taxon>
        <taxon>Spermatophyta</taxon>
        <taxon>Magnoliopsida</taxon>
        <taxon>Liliopsida</taxon>
        <taxon>Poales</taxon>
        <taxon>Poaceae</taxon>
        <taxon>PACMAD clade</taxon>
        <taxon>Arundinoideae</taxon>
        <taxon>Arundineae</taxon>
        <taxon>Arundo</taxon>
    </lineage>
</organism>
<dbReference type="AlphaFoldDB" id="A0A0A9H612"/>
<protein>
    <submittedName>
        <fullName evidence="1">Uncharacterized protein</fullName>
    </submittedName>
</protein>
<reference evidence="1" key="1">
    <citation type="submission" date="2014-09" db="EMBL/GenBank/DDBJ databases">
        <authorList>
            <person name="Magalhaes I.L.F."/>
            <person name="Oliveira U."/>
            <person name="Santos F.R."/>
            <person name="Vidigal T.H.D.A."/>
            <person name="Brescovit A.D."/>
            <person name="Santos A.J."/>
        </authorList>
    </citation>
    <scope>NUCLEOTIDE SEQUENCE</scope>
    <source>
        <tissue evidence="1">Shoot tissue taken approximately 20 cm above the soil surface</tissue>
    </source>
</reference>